<reference evidence="1" key="1">
    <citation type="journal article" date="2020" name="G3 (Bethesda)">
        <title>High-Quality Assemblies for Three Invasive Social Wasps from the &lt;i&gt;Vespula&lt;/i&gt; Genus.</title>
        <authorList>
            <person name="Harrop T.W.R."/>
            <person name="Guhlin J."/>
            <person name="McLaughlin G.M."/>
            <person name="Permina E."/>
            <person name="Stockwell P."/>
            <person name="Gilligan J."/>
            <person name="Le Lec M.F."/>
            <person name="Gruber M.A.M."/>
            <person name="Quinn O."/>
            <person name="Lovegrove M."/>
            <person name="Duncan E.J."/>
            <person name="Remnant E.J."/>
            <person name="Van Eeckhoven J."/>
            <person name="Graham B."/>
            <person name="Knapp R.A."/>
            <person name="Langford K.W."/>
            <person name="Kronenberg Z."/>
            <person name="Press M.O."/>
            <person name="Eacker S.M."/>
            <person name="Wilson-Rankin E.E."/>
            <person name="Purcell J."/>
            <person name="Lester P.J."/>
            <person name="Dearden P.K."/>
        </authorList>
    </citation>
    <scope>NUCLEOTIDE SEQUENCE</scope>
    <source>
        <strain evidence="1">Marl-1</strain>
    </source>
</reference>
<evidence type="ECO:0000313" key="1">
    <source>
        <dbReference type="EMBL" id="KAF7400777.1"/>
    </source>
</evidence>
<accession>A0A834K602</accession>
<proteinExistence type="predicted"/>
<evidence type="ECO:0000313" key="2">
    <source>
        <dbReference type="Proteomes" id="UP000614350"/>
    </source>
</evidence>
<keyword evidence="2" id="KW-1185">Reference proteome</keyword>
<comment type="caution">
    <text evidence="1">The sequence shown here is derived from an EMBL/GenBank/DDBJ whole genome shotgun (WGS) entry which is preliminary data.</text>
</comment>
<protein>
    <submittedName>
        <fullName evidence="1">Uncharacterized protein</fullName>
    </submittedName>
</protein>
<organism evidence="1 2">
    <name type="scientific">Vespula vulgaris</name>
    <name type="common">Yellow jacket</name>
    <name type="synonym">Wasp</name>
    <dbReference type="NCBI Taxonomy" id="7454"/>
    <lineage>
        <taxon>Eukaryota</taxon>
        <taxon>Metazoa</taxon>
        <taxon>Ecdysozoa</taxon>
        <taxon>Arthropoda</taxon>
        <taxon>Hexapoda</taxon>
        <taxon>Insecta</taxon>
        <taxon>Pterygota</taxon>
        <taxon>Neoptera</taxon>
        <taxon>Endopterygota</taxon>
        <taxon>Hymenoptera</taxon>
        <taxon>Apocrita</taxon>
        <taxon>Aculeata</taxon>
        <taxon>Vespoidea</taxon>
        <taxon>Vespidae</taxon>
        <taxon>Vespinae</taxon>
        <taxon>Vespula</taxon>
    </lineage>
</organism>
<dbReference type="Proteomes" id="UP000614350">
    <property type="component" value="Unassembled WGS sequence"/>
</dbReference>
<name>A0A834K602_VESVU</name>
<dbReference type="AlphaFoldDB" id="A0A834K602"/>
<sequence>MKEKDEVDRASPEEGGWATSLIALSQLINRLDRRREISREKKSTVKEEVAVLGKLVSRSKPNAERVQQ</sequence>
<dbReference type="EMBL" id="JACSEA010000005">
    <property type="protein sequence ID" value="KAF7400777.1"/>
    <property type="molecule type" value="Genomic_DNA"/>
</dbReference>
<gene>
    <name evidence="1" type="ORF">HZH66_005961</name>
</gene>